<evidence type="ECO:0000313" key="3">
    <source>
        <dbReference type="Proteomes" id="UP000176527"/>
    </source>
</evidence>
<organism evidence="2 3">
    <name type="scientific">Candidatus Daviesbacteria bacterium RIFCSPHIGHO2_12_FULL_37_11</name>
    <dbReference type="NCBI Taxonomy" id="1797777"/>
    <lineage>
        <taxon>Bacteria</taxon>
        <taxon>Candidatus Daviesiibacteriota</taxon>
    </lineage>
</organism>
<sequence>MHIFKNQKLQLITLAILVIGLGVGVYLVQTKQIFKPKASTNLYSAFDVTDQNGNPIDCDQSGNCNTNSLNVKFRLENIEALTEP</sequence>
<proteinExistence type="predicted"/>
<name>A0A1F5KC95_9BACT</name>
<keyword evidence="1" id="KW-0472">Membrane</keyword>
<protein>
    <submittedName>
        <fullName evidence="2">Uncharacterized protein</fullName>
    </submittedName>
</protein>
<accession>A0A1F5KC95</accession>
<evidence type="ECO:0000313" key="2">
    <source>
        <dbReference type="EMBL" id="OGE38395.1"/>
    </source>
</evidence>
<evidence type="ECO:0000256" key="1">
    <source>
        <dbReference type="SAM" id="Phobius"/>
    </source>
</evidence>
<reference evidence="2 3" key="1">
    <citation type="journal article" date="2016" name="Nat. Commun.">
        <title>Thousands of microbial genomes shed light on interconnected biogeochemical processes in an aquifer system.</title>
        <authorList>
            <person name="Anantharaman K."/>
            <person name="Brown C.T."/>
            <person name="Hug L.A."/>
            <person name="Sharon I."/>
            <person name="Castelle C.J."/>
            <person name="Probst A.J."/>
            <person name="Thomas B.C."/>
            <person name="Singh A."/>
            <person name="Wilkins M.J."/>
            <person name="Karaoz U."/>
            <person name="Brodie E.L."/>
            <person name="Williams K.H."/>
            <person name="Hubbard S.S."/>
            <person name="Banfield J.F."/>
        </authorList>
    </citation>
    <scope>NUCLEOTIDE SEQUENCE [LARGE SCALE GENOMIC DNA]</scope>
</reference>
<dbReference type="AlphaFoldDB" id="A0A1F5KC95"/>
<keyword evidence="1" id="KW-0812">Transmembrane</keyword>
<gene>
    <name evidence="2" type="ORF">A3F00_00055</name>
</gene>
<dbReference type="EMBL" id="MFDE01000022">
    <property type="protein sequence ID" value="OGE38395.1"/>
    <property type="molecule type" value="Genomic_DNA"/>
</dbReference>
<keyword evidence="1" id="KW-1133">Transmembrane helix</keyword>
<feature type="transmembrane region" description="Helical" evidence="1">
    <location>
        <begin position="9"/>
        <end position="28"/>
    </location>
</feature>
<comment type="caution">
    <text evidence="2">The sequence shown here is derived from an EMBL/GenBank/DDBJ whole genome shotgun (WGS) entry which is preliminary data.</text>
</comment>
<dbReference type="Proteomes" id="UP000176527">
    <property type="component" value="Unassembled WGS sequence"/>
</dbReference>